<evidence type="ECO:0000313" key="3">
    <source>
        <dbReference type="Proteomes" id="UP001434883"/>
    </source>
</evidence>
<reference evidence="2 3" key="1">
    <citation type="submission" date="2021-06" db="EMBL/GenBank/DDBJ databases">
        <authorList>
            <person name="Palmer J.M."/>
        </authorList>
    </citation>
    <scope>NUCLEOTIDE SEQUENCE [LARGE SCALE GENOMIC DNA]</scope>
    <source>
        <strain evidence="2 3">XC_2019</strain>
        <tissue evidence="2">Muscle</tissue>
    </source>
</reference>
<feature type="region of interest" description="Disordered" evidence="1">
    <location>
        <begin position="154"/>
        <end position="185"/>
    </location>
</feature>
<keyword evidence="3" id="KW-1185">Reference proteome</keyword>
<gene>
    <name evidence="2" type="ORF">XENOCAPTIV_029971</name>
</gene>
<protein>
    <submittedName>
        <fullName evidence="2">Uncharacterized protein</fullName>
    </submittedName>
</protein>
<dbReference type="Proteomes" id="UP001434883">
    <property type="component" value="Unassembled WGS sequence"/>
</dbReference>
<name>A0ABV0QBS6_9TELE</name>
<feature type="compositionally biased region" description="Acidic residues" evidence="1">
    <location>
        <begin position="108"/>
        <end position="130"/>
    </location>
</feature>
<dbReference type="EMBL" id="JAHRIN010008406">
    <property type="protein sequence ID" value="MEQ2193276.1"/>
    <property type="molecule type" value="Genomic_DNA"/>
</dbReference>
<feature type="region of interest" description="Disordered" evidence="1">
    <location>
        <begin position="89"/>
        <end position="130"/>
    </location>
</feature>
<evidence type="ECO:0000313" key="2">
    <source>
        <dbReference type="EMBL" id="MEQ2193276.1"/>
    </source>
</evidence>
<proteinExistence type="predicted"/>
<comment type="caution">
    <text evidence="2">The sequence shown here is derived from an EMBL/GenBank/DDBJ whole genome shotgun (WGS) entry which is preliminary data.</text>
</comment>
<evidence type="ECO:0000256" key="1">
    <source>
        <dbReference type="SAM" id="MobiDB-lite"/>
    </source>
</evidence>
<sequence>MNYSKAQMVSVDAPTRVCYSNKATVGVKLETVMEQLQKHQGAKLEMNMQEKHLLQAQFLLAQQAAAARASDCRPDSVLFGKADEQIHRTTQHALRNPLNKTEPKQENEDSDREEQEMLEPEDGDELENEGDEKKIRLPLVSHFQPYSTSLPVAMEQMSEPSPSAVKEEQEEKNLSPPAGQTRFTSPNGLAEWGYDELFKQVCYTGFRYPKSALTFILLQMSIARVSSHL</sequence>
<accession>A0ABV0QBS6</accession>
<organism evidence="2 3">
    <name type="scientific">Xenoophorus captivus</name>
    <dbReference type="NCBI Taxonomy" id="1517983"/>
    <lineage>
        <taxon>Eukaryota</taxon>
        <taxon>Metazoa</taxon>
        <taxon>Chordata</taxon>
        <taxon>Craniata</taxon>
        <taxon>Vertebrata</taxon>
        <taxon>Euteleostomi</taxon>
        <taxon>Actinopterygii</taxon>
        <taxon>Neopterygii</taxon>
        <taxon>Teleostei</taxon>
        <taxon>Neoteleostei</taxon>
        <taxon>Acanthomorphata</taxon>
        <taxon>Ovalentaria</taxon>
        <taxon>Atherinomorphae</taxon>
        <taxon>Cyprinodontiformes</taxon>
        <taxon>Goodeidae</taxon>
        <taxon>Xenoophorus</taxon>
    </lineage>
</organism>